<dbReference type="AlphaFoldDB" id="A0A2U9PRP9"/>
<reference evidence="5" key="2">
    <citation type="submission" date="2018-03" db="EMBL/GenBank/DDBJ databases">
        <authorList>
            <person name="Derbyshire K."/>
            <person name="Gray T.A."/>
            <person name="Champion M."/>
        </authorList>
    </citation>
    <scope>NUCLEOTIDE SEQUENCE [LARGE SCALE GENOMIC DNA]</scope>
    <source>
        <strain evidence="5">MKD8</strain>
    </source>
</reference>
<dbReference type="Gene3D" id="3.40.190.10">
    <property type="entry name" value="Periplasmic binding protein-like II"/>
    <property type="match status" value="2"/>
</dbReference>
<feature type="domain" description="Solute-binding protein family 3/N-terminal" evidence="3">
    <location>
        <begin position="42"/>
        <end position="265"/>
    </location>
</feature>
<evidence type="ECO:0000256" key="2">
    <source>
        <dbReference type="SAM" id="SignalP"/>
    </source>
</evidence>
<feature type="signal peptide" evidence="2">
    <location>
        <begin position="1"/>
        <end position="20"/>
    </location>
</feature>
<proteinExistence type="predicted"/>
<dbReference type="Proteomes" id="UP000011200">
    <property type="component" value="Chromosome"/>
</dbReference>
<feature type="chain" id="PRO_5039365535" evidence="2">
    <location>
        <begin position="21"/>
        <end position="268"/>
    </location>
</feature>
<dbReference type="PANTHER" id="PTHR35936">
    <property type="entry name" value="MEMBRANE-BOUND LYTIC MUREIN TRANSGLYCOSYLASE F"/>
    <property type="match status" value="1"/>
</dbReference>
<name>A0A2U9PRP9_MYCSE</name>
<dbReference type="InterPro" id="IPR001638">
    <property type="entry name" value="Solute-binding_3/MltF_N"/>
</dbReference>
<evidence type="ECO:0000313" key="4">
    <source>
        <dbReference type="EMBL" id="AWT54414.1"/>
    </source>
</evidence>
<protein>
    <submittedName>
        <fullName evidence="4">Cyclohexadienyl dehydratase</fullName>
    </submittedName>
</protein>
<dbReference type="GO" id="GO:0016836">
    <property type="term" value="F:hydro-lyase activity"/>
    <property type="evidence" value="ECO:0007669"/>
    <property type="project" value="InterPro"/>
</dbReference>
<accession>A0A2U9PRP9</accession>
<dbReference type="RefSeq" id="WP_036453221.1">
    <property type="nucleotide sequence ID" value="NZ_CP027541.1"/>
</dbReference>
<gene>
    <name evidence="4" type="ORF">D806_034420</name>
</gene>
<dbReference type="SMART" id="SM00062">
    <property type="entry name" value="PBPb"/>
    <property type="match status" value="1"/>
</dbReference>
<sequence length="268" mass="29426">MRLRQATSFCAALLSLSTLAAGCTSGPTPDPSPLRHITESKTLRVCSTGDYRPFTFRDPQGTWSGMDIDLADDMARRLGVEIDMVQTTWANLVGDLNDRCDIAMGGISITLKRAQEAVYSAPYLRDGKAAIVRCADASRFRSLQDIDRPGTRVVVNPGGTNEEFAKGNLKQATIIDHPDNNTIFGEISAGHADAMITDASEIRFQTAQDRTLCGVSTDRPFTFEQKAYLLPAAAIDTARWVDEWLNIVQHDGTYDRISQKWLGRVVGP</sequence>
<dbReference type="CDD" id="cd01069">
    <property type="entry name" value="PBP2_PheC"/>
    <property type="match status" value="1"/>
</dbReference>
<keyword evidence="1 2" id="KW-0732">Signal</keyword>
<evidence type="ECO:0000313" key="5">
    <source>
        <dbReference type="Proteomes" id="UP000011200"/>
    </source>
</evidence>
<dbReference type="PROSITE" id="PS51257">
    <property type="entry name" value="PROKAR_LIPOPROTEIN"/>
    <property type="match status" value="1"/>
</dbReference>
<dbReference type="EMBL" id="CP027541">
    <property type="protein sequence ID" value="AWT54414.1"/>
    <property type="molecule type" value="Genomic_DNA"/>
</dbReference>
<organism evidence="4 5">
    <name type="scientific">Mycolicibacterium smegmatis (strain MKD8)</name>
    <name type="common">Mycobacterium smegmatis</name>
    <dbReference type="NCBI Taxonomy" id="1214915"/>
    <lineage>
        <taxon>Bacteria</taxon>
        <taxon>Bacillati</taxon>
        <taxon>Actinomycetota</taxon>
        <taxon>Actinomycetes</taxon>
        <taxon>Mycobacteriales</taxon>
        <taxon>Mycobacteriaceae</taxon>
        <taxon>Mycolicibacterium</taxon>
    </lineage>
</organism>
<dbReference type="PANTHER" id="PTHR35936:SF19">
    <property type="entry name" value="AMINO-ACID-BINDING PROTEIN YXEM-RELATED"/>
    <property type="match status" value="1"/>
</dbReference>
<dbReference type="SUPFAM" id="SSF53850">
    <property type="entry name" value="Periplasmic binding protein-like II"/>
    <property type="match status" value="1"/>
</dbReference>
<evidence type="ECO:0000256" key="1">
    <source>
        <dbReference type="ARBA" id="ARBA00022729"/>
    </source>
</evidence>
<reference evidence="4 5" key="1">
    <citation type="journal article" date="2013" name="Genome Announc.">
        <title>Draft genome sequence of MKD8, a conjugal recipient Mycobacterium smegmatis strain.</title>
        <authorList>
            <person name="Gray T.A."/>
            <person name="Palumbo M.J."/>
            <person name="Derbyshire K.M."/>
        </authorList>
    </citation>
    <scope>NUCLEOTIDE SEQUENCE [LARGE SCALE GENOMIC DNA]</scope>
    <source>
        <strain evidence="4 5">MKD8</strain>
    </source>
</reference>
<evidence type="ECO:0000259" key="3">
    <source>
        <dbReference type="SMART" id="SM00062"/>
    </source>
</evidence>
<dbReference type="InterPro" id="IPR037298">
    <property type="entry name" value="PheC_PBP2"/>
</dbReference>
<dbReference type="Pfam" id="PF00497">
    <property type="entry name" value="SBP_bac_3"/>
    <property type="match status" value="1"/>
</dbReference>